<dbReference type="EMBL" id="JAKIXB020000033">
    <property type="protein sequence ID" value="KAL1595003.1"/>
    <property type="molecule type" value="Genomic_DNA"/>
</dbReference>
<sequence length="168" mass="18382">MLSLNAVPNPSSEISETSVALKDFEEVSKYAKAAIEALVQSAEKLADLKNNIKAAKERLNAVQNLEAKSEKLLDKTEGEFHADFSAVIEAVSMGYMFANHESGEEYLTQLRVDAQKFDAIAESYVPKGEDSDAVKAALKKLVETVQTKNNLIQDTMSVMLSRGHQSAD</sequence>
<feature type="coiled-coil region" evidence="1">
    <location>
        <begin position="31"/>
        <end position="75"/>
    </location>
</feature>
<keyword evidence="3" id="KW-1185">Reference proteome</keyword>
<evidence type="ECO:0000313" key="3">
    <source>
        <dbReference type="Proteomes" id="UP001521222"/>
    </source>
</evidence>
<comment type="caution">
    <text evidence="2">The sequence shown here is derived from an EMBL/GenBank/DDBJ whole genome shotgun (WGS) entry which is preliminary data.</text>
</comment>
<keyword evidence="1" id="KW-0175">Coiled coil</keyword>
<accession>A0ABR3QSE1</accession>
<gene>
    <name evidence="2" type="ORF">SLS59_008554</name>
</gene>
<evidence type="ECO:0000256" key="1">
    <source>
        <dbReference type="SAM" id="Coils"/>
    </source>
</evidence>
<organism evidence="2 3">
    <name type="scientific">Nothophoma quercina</name>
    <dbReference type="NCBI Taxonomy" id="749835"/>
    <lineage>
        <taxon>Eukaryota</taxon>
        <taxon>Fungi</taxon>
        <taxon>Dikarya</taxon>
        <taxon>Ascomycota</taxon>
        <taxon>Pezizomycotina</taxon>
        <taxon>Dothideomycetes</taxon>
        <taxon>Pleosporomycetidae</taxon>
        <taxon>Pleosporales</taxon>
        <taxon>Pleosporineae</taxon>
        <taxon>Didymellaceae</taxon>
        <taxon>Nothophoma</taxon>
    </lineage>
</organism>
<protein>
    <submittedName>
        <fullName evidence="2">Uncharacterized protein</fullName>
    </submittedName>
</protein>
<evidence type="ECO:0000313" key="2">
    <source>
        <dbReference type="EMBL" id="KAL1595003.1"/>
    </source>
</evidence>
<reference evidence="2 3" key="1">
    <citation type="submission" date="2024-02" db="EMBL/GenBank/DDBJ databases">
        <title>De novo assembly and annotation of 12 fungi associated with fruit tree decline syndrome in Ontario, Canada.</title>
        <authorList>
            <person name="Sulman M."/>
            <person name="Ellouze W."/>
            <person name="Ilyukhin E."/>
        </authorList>
    </citation>
    <scope>NUCLEOTIDE SEQUENCE [LARGE SCALE GENOMIC DNA]</scope>
    <source>
        <strain evidence="2 3">M97-236</strain>
    </source>
</reference>
<proteinExistence type="predicted"/>
<dbReference type="Proteomes" id="UP001521222">
    <property type="component" value="Unassembled WGS sequence"/>
</dbReference>
<name>A0ABR3QSE1_9PLEO</name>